<proteinExistence type="inferred from homology"/>
<organism evidence="7 8">
    <name type="scientific">Gemmobacter caeni</name>
    <dbReference type="NCBI Taxonomy" id="589035"/>
    <lineage>
        <taxon>Bacteria</taxon>
        <taxon>Pseudomonadati</taxon>
        <taxon>Pseudomonadota</taxon>
        <taxon>Alphaproteobacteria</taxon>
        <taxon>Rhodobacterales</taxon>
        <taxon>Paracoccaceae</taxon>
        <taxon>Gemmobacter</taxon>
    </lineage>
</organism>
<comment type="similarity">
    <text evidence="1 3">Belongs to the TPP enzyme family.</text>
</comment>
<evidence type="ECO:0000256" key="1">
    <source>
        <dbReference type="ARBA" id="ARBA00007812"/>
    </source>
</evidence>
<dbReference type="InterPro" id="IPR029061">
    <property type="entry name" value="THDP-binding"/>
</dbReference>
<comment type="caution">
    <text evidence="7">The sequence shown here is derived from an EMBL/GenBank/DDBJ whole genome shotgun (WGS) entry which is preliminary data.</text>
</comment>
<dbReference type="InterPro" id="IPR012001">
    <property type="entry name" value="Thiamin_PyroP_enz_TPP-bd_dom"/>
</dbReference>
<reference evidence="7 8" key="1">
    <citation type="submission" date="2018-04" db="EMBL/GenBank/DDBJ databases">
        <title>Genomic Encyclopedia of Archaeal and Bacterial Type Strains, Phase II (KMG-II): from individual species to whole genera.</title>
        <authorList>
            <person name="Goeker M."/>
        </authorList>
    </citation>
    <scope>NUCLEOTIDE SEQUENCE [LARGE SCALE GENOMIC DNA]</scope>
    <source>
        <strain evidence="7 8">DSM 21823</strain>
    </source>
</reference>
<sequence length="533" mass="54688">MSTDISTGVWLTQALRAYGVDTVFGIPGVHTIELYRGLSGSGIRHVTPRHEQGAGFMADGYARASGRPGVCFIISGPGMTNILTAMGQAYADSVPMLVISTVNAHGRMGSGEGWLHELPNQQAVVAGVSAFSRTVHRPEELATALAQAFALFEGGRPRPVHLELPIDVMLAPAGHLPLPKPARTPRPAPAQSAVAEAAAMLSAARAPVILAGGGATRATALPALAEALDAPLVMTTNARGILPPGHPLAVTLTASRPETRALIAGADVVLAVGTELGPTDYDMYEDGGFAIPGRLIRLDIDPVQTHRGKAPDLCLTGDAGEGTAALLAAITPRDTRDGAARAAAAQAGLSALPAPLRGDLALLDLLRDTLPDTLIVGDSTQAVYAGNMGFAAARPGGYFNSATGFGTLGYGLPAATGAALAEGRPVLALIGDGGLQFTLAELTTAVEARAPVILLCYDNKGYGEIKSAMVAQNVPPLGVDILTPDLGAIAHACGWKVCGVTDASELRRAVLEAAARGDCTMILYGEALRESLR</sequence>
<dbReference type="CDD" id="cd00568">
    <property type="entry name" value="TPP_enzymes"/>
    <property type="match status" value="1"/>
</dbReference>
<dbReference type="SUPFAM" id="SSF52467">
    <property type="entry name" value="DHS-like NAD/FAD-binding domain"/>
    <property type="match status" value="1"/>
</dbReference>
<evidence type="ECO:0000313" key="7">
    <source>
        <dbReference type="EMBL" id="PTX47981.1"/>
    </source>
</evidence>
<protein>
    <submittedName>
        <fullName evidence="7">Acetolactate synthase-1/2/3 large subunit</fullName>
    </submittedName>
</protein>
<dbReference type="GO" id="GO:0030976">
    <property type="term" value="F:thiamine pyrophosphate binding"/>
    <property type="evidence" value="ECO:0007669"/>
    <property type="project" value="InterPro"/>
</dbReference>
<dbReference type="RefSeq" id="WP_108129749.1">
    <property type="nucleotide sequence ID" value="NZ_QBKP01000011.1"/>
</dbReference>
<dbReference type="GO" id="GO:0005948">
    <property type="term" value="C:acetolactate synthase complex"/>
    <property type="evidence" value="ECO:0007669"/>
    <property type="project" value="TreeGrafter"/>
</dbReference>
<keyword evidence="2 3" id="KW-0786">Thiamine pyrophosphate</keyword>
<dbReference type="PANTHER" id="PTHR18968:SF13">
    <property type="entry name" value="ACETOLACTATE SYNTHASE CATALYTIC SUBUNIT, MITOCHONDRIAL"/>
    <property type="match status" value="1"/>
</dbReference>
<evidence type="ECO:0000259" key="5">
    <source>
        <dbReference type="Pfam" id="PF02775"/>
    </source>
</evidence>
<dbReference type="GO" id="GO:0009099">
    <property type="term" value="P:L-valine biosynthetic process"/>
    <property type="evidence" value="ECO:0007669"/>
    <property type="project" value="TreeGrafter"/>
</dbReference>
<dbReference type="EMBL" id="QBKP01000011">
    <property type="protein sequence ID" value="PTX47981.1"/>
    <property type="molecule type" value="Genomic_DNA"/>
</dbReference>
<gene>
    <name evidence="7" type="ORF">C8N34_111137</name>
</gene>
<dbReference type="Pfam" id="PF02776">
    <property type="entry name" value="TPP_enzyme_N"/>
    <property type="match status" value="1"/>
</dbReference>
<dbReference type="Pfam" id="PF00205">
    <property type="entry name" value="TPP_enzyme_M"/>
    <property type="match status" value="1"/>
</dbReference>
<dbReference type="SUPFAM" id="SSF52518">
    <property type="entry name" value="Thiamin diphosphate-binding fold (THDP-binding)"/>
    <property type="match status" value="2"/>
</dbReference>
<name>A0A2T6AVY6_9RHOB</name>
<dbReference type="InterPro" id="IPR045229">
    <property type="entry name" value="TPP_enz"/>
</dbReference>
<dbReference type="FunFam" id="3.40.50.970:FF:000007">
    <property type="entry name" value="Acetolactate synthase"/>
    <property type="match status" value="1"/>
</dbReference>
<dbReference type="PANTHER" id="PTHR18968">
    <property type="entry name" value="THIAMINE PYROPHOSPHATE ENZYMES"/>
    <property type="match status" value="1"/>
</dbReference>
<dbReference type="InterPro" id="IPR012000">
    <property type="entry name" value="Thiamin_PyroP_enz_cen_dom"/>
</dbReference>
<evidence type="ECO:0000256" key="2">
    <source>
        <dbReference type="ARBA" id="ARBA00023052"/>
    </source>
</evidence>
<feature type="domain" description="Thiamine pyrophosphate enzyme N-terminal TPP-binding" evidence="6">
    <location>
        <begin position="9"/>
        <end position="123"/>
    </location>
</feature>
<dbReference type="GO" id="GO:0009097">
    <property type="term" value="P:isoleucine biosynthetic process"/>
    <property type="evidence" value="ECO:0007669"/>
    <property type="project" value="TreeGrafter"/>
</dbReference>
<evidence type="ECO:0000313" key="8">
    <source>
        <dbReference type="Proteomes" id="UP000244224"/>
    </source>
</evidence>
<feature type="domain" description="Thiamine pyrophosphate enzyme TPP-binding" evidence="5">
    <location>
        <begin position="390"/>
        <end position="521"/>
    </location>
</feature>
<dbReference type="InterPro" id="IPR011766">
    <property type="entry name" value="TPP_enzyme_TPP-bd"/>
</dbReference>
<dbReference type="GO" id="GO:0003984">
    <property type="term" value="F:acetolactate synthase activity"/>
    <property type="evidence" value="ECO:0007669"/>
    <property type="project" value="TreeGrafter"/>
</dbReference>
<dbReference type="NCBIfam" id="NF005712">
    <property type="entry name" value="PRK07524.1"/>
    <property type="match status" value="1"/>
</dbReference>
<dbReference type="GO" id="GO:0050660">
    <property type="term" value="F:flavin adenine dinucleotide binding"/>
    <property type="evidence" value="ECO:0007669"/>
    <property type="project" value="TreeGrafter"/>
</dbReference>
<dbReference type="Proteomes" id="UP000244224">
    <property type="component" value="Unassembled WGS sequence"/>
</dbReference>
<dbReference type="CDD" id="cd07035">
    <property type="entry name" value="TPP_PYR_POX_like"/>
    <property type="match status" value="1"/>
</dbReference>
<evidence type="ECO:0000256" key="3">
    <source>
        <dbReference type="RuleBase" id="RU362132"/>
    </source>
</evidence>
<dbReference type="OrthoDB" id="4494979at2"/>
<dbReference type="Pfam" id="PF02775">
    <property type="entry name" value="TPP_enzyme_C"/>
    <property type="match status" value="1"/>
</dbReference>
<feature type="domain" description="Thiamine pyrophosphate enzyme central" evidence="4">
    <location>
        <begin position="194"/>
        <end position="325"/>
    </location>
</feature>
<dbReference type="Gene3D" id="3.40.50.1220">
    <property type="entry name" value="TPP-binding domain"/>
    <property type="match status" value="1"/>
</dbReference>
<dbReference type="GO" id="GO:0000287">
    <property type="term" value="F:magnesium ion binding"/>
    <property type="evidence" value="ECO:0007669"/>
    <property type="project" value="InterPro"/>
</dbReference>
<dbReference type="AlphaFoldDB" id="A0A2T6AVY6"/>
<keyword evidence="8" id="KW-1185">Reference proteome</keyword>
<accession>A0A2T6AVY6</accession>
<dbReference type="Gene3D" id="3.40.50.970">
    <property type="match status" value="2"/>
</dbReference>
<evidence type="ECO:0000259" key="6">
    <source>
        <dbReference type="Pfam" id="PF02776"/>
    </source>
</evidence>
<evidence type="ECO:0000259" key="4">
    <source>
        <dbReference type="Pfam" id="PF00205"/>
    </source>
</evidence>
<dbReference type="InterPro" id="IPR029035">
    <property type="entry name" value="DHS-like_NAD/FAD-binding_dom"/>
</dbReference>